<gene>
    <name evidence="2" type="primary">SELM</name>
</gene>
<proteinExistence type="evidence at transcript level"/>
<dbReference type="AlphaFoldDB" id="H9FQ66"/>
<sequence length="47" mass="4919">MSLLLPPLALLLLLAALVAPATAATAYRPDWNRLSGLTRARVETCGG</sequence>
<feature type="signal peptide" evidence="1">
    <location>
        <begin position="1"/>
        <end position="23"/>
    </location>
</feature>
<evidence type="ECO:0000256" key="1">
    <source>
        <dbReference type="SAM" id="SignalP"/>
    </source>
</evidence>
<name>H9FQ66_MACMU</name>
<organism evidence="2">
    <name type="scientific">Macaca mulatta</name>
    <name type="common">Rhesus macaque</name>
    <dbReference type="NCBI Taxonomy" id="9544"/>
    <lineage>
        <taxon>Eukaryota</taxon>
        <taxon>Metazoa</taxon>
        <taxon>Chordata</taxon>
        <taxon>Craniata</taxon>
        <taxon>Vertebrata</taxon>
        <taxon>Euteleostomi</taxon>
        <taxon>Mammalia</taxon>
        <taxon>Eutheria</taxon>
        <taxon>Euarchontoglires</taxon>
        <taxon>Primates</taxon>
        <taxon>Haplorrhini</taxon>
        <taxon>Catarrhini</taxon>
        <taxon>Cercopithecidae</taxon>
        <taxon>Cercopithecinae</taxon>
        <taxon>Macaca</taxon>
    </lineage>
</organism>
<protein>
    <submittedName>
        <fullName evidence="2">Selenoprotein M</fullName>
    </submittedName>
</protein>
<evidence type="ECO:0000313" key="2">
    <source>
        <dbReference type="EMBL" id="AFE76775.1"/>
    </source>
</evidence>
<accession>H9FQ66</accession>
<keyword evidence="1" id="KW-0732">Signal</keyword>
<reference evidence="2" key="1">
    <citation type="journal article" date="2014" name="Biol. Direct">
        <title>A new rhesus macaque assembly and annotation for next-generation sequencing analyses.</title>
        <authorList>
            <person name="Zimin A.V."/>
            <person name="Cornish A.S."/>
            <person name="Maudhoo M.D."/>
            <person name="Gibbs R.M."/>
            <person name="Zhang X."/>
            <person name="Pandey S."/>
            <person name="Meehan D.T."/>
            <person name="Wipfler K."/>
            <person name="Bosinger S.E."/>
            <person name="Johnson Z.P."/>
            <person name="Tharp G.K."/>
            <person name="Marcais G."/>
            <person name="Roberts M."/>
            <person name="Ferguson B."/>
            <person name="Fox H.S."/>
            <person name="Treangen T."/>
            <person name="Salzberg S.L."/>
            <person name="Yorke J.A."/>
            <person name="Norgren R.B.Jr."/>
        </authorList>
    </citation>
    <scope>NUCLEOTIDE SEQUENCE</scope>
    <source>
        <tissue evidence="2">Caudate</tissue>
    </source>
</reference>
<dbReference type="EMBL" id="JU333020">
    <property type="protein sequence ID" value="AFE76775.1"/>
    <property type="molecule type" value="mRNA"/>
</dbReference>
<feature type="chain" id="PRO_5003620489" evidence="1">
    <location>
        <begin position="24"/>
        <end position="47"/>
    </location>
</feature>